<sequence>MSLNDRDQLPTFKYHPDPIATGAIVKQQGECLCCGEVVDYLYTGPAYCVEELCDALCPWCIADGSASEKFKAIFVDGDPLAEAGLDEHILREVTTRTPGYESWQQEVWLTHCNDACVFWGDASKETVQRISRAEQSEILERYELDAAWLADLIKHYEPRGEAAIYHFRCLHCGIDRFGMDFA</sequence>
<proteinExistence type="inferred from homology"/>
<dbReference type="AlphaFoldDB" id="A0A517TFD9"/>
<dbReference type="KEGG" id="chya:V22_43660"/>
<evidence type="ECO:0000256" key="1">
    <source>
        <dbReference type="ARBA" id="ARBA00008525"/>
    </source>
</evidence>
<reference evidence="2 3" key="1">
    <citation type="submission" date="2019-02" db="EMBL/GenBank/DDBJ databases">
        <title>Deep-cultivation of Planctomycetes and their phenomic and genomic characterization uncovers novel biology.</title>
        <authorList>
            <person name="Wiegand S."/>
            <person name="Jogler M."/>
            <person name="Boedeker C."/>
            <person name="Pinto D."/>
            <person name="Vollmers J."/>
            <person name="Rivas-Marin E."/>
            <person name="Kohn T."/>
            <person name="Peeters S.H."/>
            <person name="Heuer A."/>
            <person name="Rast P."/>
            <person name="Oberbeckmann S."/>
            <person name="Bunk B."/>
            <person name="Jeske O."/>
            <person name="Meyerdierks A."/>
            <person name="Storesund J.E."/>
            <person name="Kallscheuer N."/>
            <person name="Luecker S."/>
            <person name="Lage O.M."/>
            <person name="Pohl T."/>
            <person name="Merkel B.J."/>
            <person name="Hornburger P."/>
            <person name="Mueller R.-W."/>
            <person name="Bruemmer F."/>
            <person name="Labrenz M."/>
            <person name="Spormann A.M."/>
            <person name="Op den Camp H."/>
            <person name="Overmann J."/>
            <person name="Amann R."/>
            <person name="Jetten M.S.M."/>
            <person name="Mascher T."/>
            <person name="Medema M.H."/>
            <person name="Devos D.P."/>
            <person name="Kaster A.-K."/>
            <person name="Ovreas L."/>
            <person name="Rohde M."/>
            <person name="Galperin M.Y."/>
            <person name="Jogler C."/>
        </authorList>
    </citation>
    <scope>NUCLEOTIDE SEQUENCE [LARGE SCALE GENOMIC DNA]</scope>
    <source>
        <strain evidence="2 3">V22</strain>
    </source>
</reference>
<evidence type="ECO:0000313" key="3">
    <source>
        <dbReference type="Proteomes" id="UP000319976"/>
    </source>
</evidence>
<dbReference type="InterPro" id="IPR005363">
    <property type="entry name" value="UPF0167"/>
</dbReference>
<protein>
    <recommendedName>
        <fullName evidence="4">CbrC family protein</fullName>
    </recommendedName>
</protein>
<dbReference type="OrthoDB" id="7065534at2"/>
<dbReference type="Pfam" id="PF03691">
    <property type="entry name" value="UPF0167"/>
    <property type="match status" value="1"/>
</dbReference>
<accession>A0A517TFD9</accession>
<keyword evidence="3" id="KW-1185">Reference proteome</keyword>
<comment type="similarity">
    <text evidence="1">Belongs to the UPF0167 family.</text>
</comment>
<dbReference type="EMBL" id="CP036316">
    <property type="protein sequence ID" value="QDT67093.1"/>
    <property type="molecule type" value="Genomic_DNA"/>
</dbReference>
<gene>
    <name evidence="2" type="ORF">V22_43660</name>
</gene>
<dbReference type="Proteomes" id="UP000319976">
    <property type="component" value="Chromosome"/>
</dbReference>
<evidence type="ECO:0008006" key="4">
    <source>
        <dbReference type="Google" id="ProtNLM"/>
    </source>
</evidence>
<dbReference type="RefSeq" id="WP_145266769.1">
    <property type="nucleotide sequence ID" value="NZ_CP036316.1"/>
</dbReference>
<evidence type="ECO:0000313" key="2">
    <source>
        <dbReference type="EMBL" id="QDT67093.1"/>
    </source>
</evidence>
<name>A0A517TFD9_9PLAN</name>
<organism evidence="2 3">
    <name type="scientific">Calycomorphotria hydatis</name>
    <dbReference type="NCBI Taxonomy" id="2528027"/>
    <lineage>
        <taxon>Bacteria</taxon>
        <taxon>Pseudomonadati</taxon>
        <taxon>Planctomycetota</taxon>
        <taxon>Planctomycetia</taxon>
        <taxon>Planctomycetales</taxon>
        <taxon>Planctomycetaceae</taxon>
        <taxon>Calycomorphotria</taxon>
    </lineage>
</organism>